<sequence length="269" mass="27960">MTARVEIAGTGPDAGVPVTGTIIADGPGTGRSTPSSGTGPARARGLESGTVPHAVRVRFRDGTMRVVAQLPFARHVHEVSAVRGRTTSIAAPARIAGSPASISLGLRQRLAGTGTGTGDCLDGQSGTRWGEPLERLPPRRSVLRVRRRGSSSARLSRCPRGNAAETLFNTSPGRPKAFVHGVRQSGSSPVHPPGRSRVPGGCTCGRGGRGSTAGSVSACGAVRRAGYQQIGFHLQSRRAPTRFAPVKSELVKLARVRVESDRSALTNVE</sequence>
<feature type="compositionally biased region" description="Low complexity" evidence="1">
    <location>
        <begin position="30"/>
        <end position="40"/>
    </location>
</feature>
<organism evidence="2 3">
    <name type="scientific">Embleya hyalina</name>
    <dbReference type="NCBI Taxonomy" id="516124"/>
    <lineage>
        <taxon>Bacteria</taxon>
        <taxon>Bacillati</taxon>
        <taxon>Actinomycetota</taxon>
        <taxon>Actinomycetes</taxon>
        <taxon>Kitasatosporales</taxon>
        <taxon>Streptomycetaceae</taxon>
        <taxon>Embleya</taxon>
    </lineage>
</organism>
<accession>A0A401Z2M0</accession>
<dbReference type="AlphaFoldDB" id="A0A401Z2M0"/>
<evidence type="ECO:0000256" key="1">
    <source>
        <dbReference type="SAM" id="MobiDB-lite"/>
    </source>
</evidence>
<evidence type="ECO:0000313" key="2">
    <source>
        <dbReference type="EMBL" id="GCE01056.1"/>
    </source>
</evidence>
<feature type="region of interest" description="Disordered" evidence="1">
    <location>
        <begin position="1"/>
        <end position="46"/>
    </location>
</feature>
<keyword evidence="3" id="KW-1185">Reference proteome</keyword>
<name>A0A401Z2M0_9ACTN</name>
<comment type="caution">
    <text evidence="2">The sequence shown here is derived from an EMBL/GenBank/DDBJ whole genome shotgun (WGS) entry which is preliminary data.</text>
</comment>
<dbReference type="EMBL" id="BIFH01000044">
    <property type="protein sequence ID" value="GCE01056.1"/>
    <property type="molecule type" value="Genomic_DNA"/>
</dbReference>
<dbReference type="Proteomes" id="UP000286931">
    <property type="component" value="Unassembled WGS sequence"/>
</dbReference>
<gene>
    <name evidence="2" type="ORF">EHYA_08795</name>
</gene>
<reference evidence="2 3" key="1">
    <citation type="submission" date="2018-12" db="EMBL/GenBank/DDBJ databases">
        <title>Draft genome sequence of Embleya hyalina NBRC 13850T.</title>
        <authorList>
            <person name="Komaki H."/>
            <person name="Hosoyama A."/>
            <person name="Kimura A."/>
            <person name="Ichikawa N."/>
            <person name="Tamura T."/>
        </authorList>
    </citation>
    <scope>NUCLEOTIDE SEQUENCE [LARGE SCALE GENOMIC DNA]</scope>
    <source>
        <strain evidence="2 3">NBRC 13850</strain>
    </source>
</reference>
<evidence type="ECO:0000313" key="3">
    <source>
        <dbReference type="Proteomes" id="UP000286931"/>
    </source>
</evidence>
<proteinExistence type="predicted"/>
<protein>
    <submittedName>
        <fullName evidence="2">Uncharacterized protein</fullName>
    </submittedName>
</protein>